<sequence length="612" mass="71270">MEAPYSFCNSIKVINDIESTSQQNSLQNQNKPKQPSQDYLKSQSFLRWHKQSSQSEDIETYLSRKYMQFRKFKFNIFILQRSALKIQHWFFKIKYNLDQKQLLIKQQQEQLENERQILRQVKTQSQGSQGQRLQQEALIQKSLILKQSRKLNGSKEQPLFLCLNSQPSRTLYSNEILKSVRKSTNVLQKSIEKLYERKGSPRDNNENSTLERSFDRYSKNQGINKKKAKQNQIVQIDLNPQQNDDTISQISQNKVFMTKQPSLQMVQKDSERNLIEYLDLSSPSPIKVEYQHFDKVSPLIKLQNCVDETSLNDSLVNIKDSNFNSEDEKQNQEVKTQVPEALPRLSESTEMFSPDSKIIIRSNDIIKSHANLSKQLQKQRGNDSSMHRSVSNPRDLLKRKTTINETLKNPPQFKILKINLPQKHNFQNRQATSNLRASINSLDGFSQTINPRNKQAERKSSLSSSFILNQSSFIQKQNESVLQDQNPSGVDSSRKNNYLKSIQHKYLSKSKQKQIMNRSLDFSFISLSQTINNNHSTSKEARANRDQNNNSGSLSRSQNDNSPYNNSMHKKSVERLESVSQLNKKFEDEYIERLGNMRKINEKFISDQVLQQ</sequence>
<dbReference type="AlphaFoldDB" id="A0A078A1R1"/>
<evidence type="ECO:0000256" key="1">
    <source>
        <dbReference type="SAM" id="Coils"/>
    </source>
</evidence>
<feature type="region of interest" description="Disordered" evidence="2">
    <location>
        <begin position="374"/>
        <end position="404"/>
    </location>
</feature>
<evidence type="ECO:0000256" key="2">
    <source>
        <dbReference type="SAM" id="MobiDB-lite"/>
    </source>
</evidence>
<organism evidence="3 4">
    <name type="scientific">Stylonychia lemnae</name>
    <name type="common">Ciliate</name>
    <dbReference type="NCBI Taxonomy" id="5949"/>
    <lineage>
        <taxon>Eukaryota</taxon>
        <taxon>Sar</taxon>
        <taxon>Alveolata</taxon>
        <taxon>Ciliophora</taxon>
        <taxon>Intramacronucleata</taxon>
        <taxon>Spirotrichea</taxon>
        <taxon>Stichotrichia</taxon>
        <taxon>Sporadotrichida</taxon>
        <taxon>Oxytrichidae</taxon>
        <taxon>Stylonychinae</taxon>
        <taxon>Stylonychia</taxon>
    </lineage>
</organism>
<reference evidence="3 4" key="1">
    <citation type="submission" date="2014-06" db="EMBL/GenBank/DDBJ databases">
        <authorList>
            <person name="Swart Estienne"/>
        </authorList>
    </citation>
    <scope>NUCLEOTIDE SEQUENCE [LARGE SCALE GENOMIC DNA]</scope>
    <source>
        <strain evidence="3 4">130c</strain>
    </source>
</reference>
<proteinExistence type="predicted"/>
<dbReference type="Proteomes" id="UP000039865">
    <property type="component" value="Unassembled WGS sequence"/>
</dbReference>
<protein>
    <submittedName>
        <fullName evidence="3">Uncharacterized protein</fullName>
    </submittedName>
</protein>
<keyword evidence="1" id="KW-0175">Coiled coil</keyword>
<feature type="compositionally biased region" description="Polar residues" evidence="2">
    <location>
        <begin position="546"/>
        <end position="567"/>
    </location>
</feature>
<keyword evidence="4" id="KW-1185">Reference proteome</keyword>
<feature type="coiled-coil region" evidence="1">
    <location>
        <begin position="97"/>
        <end position="124"/>
    </location>
</feature>
<gene>
    <name evidence="3" type="primary">Contig501.g555</name>
    <name evidence="3" type="ORF">STYLEM_4772</name>
</gene>
<name>A0A078A1R1_STYLE</name>
<dbReference type="InParanoid" id="A0A078A1R1"/>
<accession>A0A078A1R1</accession>
<evidence type="ECO:0000313" key="3">
    <source>
        <dbReference type="EMBL" id="CDW75777.1"/>
    </source>
</evidence>
<evidence type="ECO:0000313" key="4">
    <source>
        <dbReference type="Proteomes" id="UP000039865"/>
    </source>
</evidence>
<feature type="compositionally biased region" description="Polar residues" evidence="2">
    <location>
        <begin position="374"/>
        <end position="392"/>
    </location>
</feature>
<feature type="region of interest" description="Disordered" evidence="2">
    <location>
        <begin position="535"/>
        <end position="577"/>
    </location>
</feature>
<dbReference type="EMBL" id="CCKQ01004616">
    <property type="protein sequence ID" value="CDW75777.1"/>
    <property type="molecule type" value="Genomic_DNA"/>
</dbReference>